<keyword evidence="3" id="KW-1185">Reference proteome</keyword>
<accession>A0A8B8CT40</accession>
<dbReference type="OrthoDB" id="6146242at2759"/>
<feature type="compositionally biased region" description="Basic and acidic residues" evidence="1">
    <location>
        <begin position="268"/>
        <end position="314"/>
    </location>
</feature>
<dbReference type="GeneID" id="111121755"/>
<protein>
    <submittedName>
        <fullName evidence="4">Circumsporozoite protein-like</fullName>
    </submittedName>
</protein>
<evidence type="ECO:0000313" key="4">
    <source>
        <dbReference type="RefSeq" id="XP_022318890.1"/>
    </source>
</evidence>
<feature type="compositionally biased region" description="Basic and acidic residues" evidence="1">
    <location>
        <begin position="181"/>
        <end position="211"/>
    </location>
</feature>
<evidence type="ECO:0000256" key="1">
    <source>
        <dbReference type="SAM" id="MobiDB-lite"/>
    </source>
</evidence>
<dbReference type="KEGG" id="cvn:111121755"/>
<dbReference type="Proteomes" id="UP000694844">
    <property type="component" value="Chromosome 2"/>
</dbReference>
<keyword evidence="2" id="KW-1133">Transmembrane helix</keyword>
<evidence type="ECO:0000256" key="2">
    <source>
        <dbReference type="SAM" id="Phobius"/>
    </source>
</evidence>
<feature type="transmembrane region" description="Helical" evidence="2">
    <location>
        <begin position="36"/>
        <end position="59"/>
    </location>
</feature>
<keyword evidence="2" id="KW-0472">Membrane</keyword>
<feature type="region of interest" description="Disordered" evidence="1">
    <location>
        <begin position="132"/>
        <end position="314"/>
    </location>
</feature>
<feature type="transmembrane region" description="Helical" evidence="2">
    <location>
        <begin position="79"/>
        <end position="98"/>
    </location>
</feature>
<feature type="compositionally biased region" description="Basic and acidic residues" evidence="1">
    <location>
        <begin position="229"/>
        <end position="259"/>
    </location>
</feature>
<name>A0A8B8CT40_CRAVI</name>
<dbReference type="AlphaFoldDB" id="A0A8B8CT40"/>
<sequence>MKEKEIDKDTVIAYHDFVQTQIRGELNGIFLGPGRFYAQIAVASFLSGLVSAIVGILVITLRRRHVYLISWDDQFLGPFFIILAFMLVGFAAALVVQAKRRANAYRRDLVFRPIGDYGVAVVHKSRLNFEQTTREQLKSGTAPKKPTKPKPYQHISYTSDGRPRRGPSSMDRGYGQPPPYDGRRGPPDGRRPYPDRRGPPRPRGPPDDRRRYGPPGEDGRPPPYGYREPGARRPPPDDRYREGPPRERRGPPPDDKYREGPPPSRGPPPDDRGRGPPPDDRYADIDRNRRRPPDDRNLPRTKLEDMHEGDESSF</sequence>
<gene>
    <name evidence="4" type="primary">LOC111121755</name>
</gene>
<keyword evidence="2" id="KW-0812">Transmembrane</keyword>
<organism evidence="3 4">
    <name type="scientific">Crassostrea virginica</name>
    <name type="common">Eastern oyster</name>
    <dbReference type="NCBI Taxonomy" id="6565"/>
    <lineage>
        <taxon>Eukaryota</taxon>
        <taxon>Metazoa</taxon>
        <taxon>Spiralia</taxon>
        <taxon>Lophotrochozoa</taxon>
        <taxon>Mollusca</taxon>
        <taxon>Bivalvia</taxon>
        <taxon>Autobranchia</taxon>
        <taxon>Pteriomorphia</taxon>
        <taxon>Ostreida</taxon>
        <taxon>Ostreoidea</taxon>
        <taxon>Ostreidae</taxon>
        <taxon>Crassostrea</taxon>
    </lineage>
</organism>
<dbReference type="RefSeq" id="XP_022318890.1">
    <property type="nucleotide sequence ID" value="XM_022463182.1"/>
</dbReference>
<reference evidence="4" key="1">
    <citation type="submission" date="2025-08" db="UniProtKB">
        <authorList>
            <consortium name="RefSeq"/>
        </authorList>
    </citation>
    <scope>IDENTIFICATION</scope>
    <source>
        <tissue evidence="4">Whole sample</tissue>
    </source>
</reference>
<proteinExistence type="predicted"/>
<evidence type="ECO:0000313" key="3">
    <source>
        <dbReference type="Proteomes" id="UP000694844"/>
    </source>
</evidence>